<dbReference type="EMBL" id="JAAZSR010000700">
    <property type="protein sequence ID" value="NKX52731.1"/>
    <property type="molecule type" value="Genomic_DNA"/>
</dbReference>
<accession>A0ABX1JVH2</accession>
<keyword evidence="3" id="KW-0067">ATP-binding</keyword>
<proteinExistence type="predicted"/>
<dbReference type="SUPFAM" id="SSF50891">
    <property type="entry name" value="Cyclophilin-like"/>
    <property type="match status" value="1"/>
</dbReference>
<evidence type="ECO:0000313" key="6">
    <source>
        <dbReference type="Proteomes" id="UP000523795"/>
    </source>
</evidence>
<dbReference type="InterPro" id="IPR052708">
    <property type="entry name" value="PxpC"/>
</dbReference>
<dbReference type="Gene3D" id="2.40.100.10">
    <property type="entry name" value="Cyclophilin-like"/>
    <property type="match status" value="1"/>
</dbReference>
<dbReference type="GO" id="GO:0016787">
    <property type="term" value="F:hydrolase activity"/>
    <property type="evidence" value="ECO:0007669"/>
    <property type="project" value="UniProtKB-KW"/>
</dbReference>
<keyword evidence="2 5" id="KW-0378">Hydrolase</keyword>
<keyword evidence="6" id="KW-1185">Reference proteome</keyword>
<dbReference type="Pfam" id="PF02626">
    <property type="entry name" value="CT_A_B"/>
    <property type="match status" value="1"/>
</dbReference>
<dbReference type="PANTHER" id="PTHR43309">
    <property type="entry name" value="5-OXOPROLINASE SUBUNIT C"/>
    <property type="match status" value="1"/>
</dbReference>
<evidence type="ECO:0000313" key="5">
    <source>
        <dbReference type="EMBL" id="NKX52731.1"/>
    </source>
</evidence>
<dbReference type="InterPro" id="IPR029000">
    <property type="entry name" value="Cyclophilin-like_dom_sf"/>
</dbReference>
<organism evidence="5 6">
    <name type="scientific">Arthrobacter deserti</name>
    <dbReference type="NCBI Taxonomy" id="1742687"/>
    <lineage>
        <taxon>Bacteria</taxon>
        <taxon>Bacillati</taxon>
        <taxon>Actinomycetota</taxon>
        <taxon>Actinomycetes</taxon>
        <taxon>Micrococcales</taxon>
        <taxon>Micrococcaceae</taxon>
        <taxon>Arthrobacter</taxon>
    </lineage>
</organism>
<name>A0ABX1JVH2_9MICC</name>
<evidence type="ECO:0000256" key="3">
    <source>
        <dbReference type="ARBA" id="ARBA00022840"/>
    </source>
</evidence>
<dbReference type="Proteomes" id="UP000523795">
    <property type="component" value="Unassembled WGS sequence"/>
</dbReference>
<feature type="domain" description="Carboxyltransferase" evidence="4">
    <location>
        <begin position="1"/>
        <end position="132"/>
    </location>
</feature>
<dbReference type="InterPro" id="IPR003778">
    <property type="entry name" value="CT_A_B"/>
</dbReference>
<dbReference type="SMART" id="SM00797">
    <property type="entry name" value="AHS2"/>
    <property type="match status" value="1"/>
</dbReference>
<sequence>VEGLCNYRFRPDSLDTFFSTEYSVKSESNRIGYRFHGERLEFTDRGPVFGAGDNPSNVVDLGYPMGSIQVPDGAEPICLLRDAVTGGGYATLGTVIARDLDLLAQAKVPDKVRFVRISIDQAVELRHQQQARLAEAAAALDG</sequence>
<evidence type="ECO:0000256" key="2">
    <source>
        <dbReference type="ARBA" id="ARBA00022801"/>
    </source>
</evidence>
<protein>
    <submittedName>
        <fullName evidence="5">Allophanate hydrolase</fullName>
    </submittedName>
</protein>
<gene>
    <name evidence="5" type="ORF">HER39_19575</name>
</gene>
<feature type="non-terminal residue" evidence="5">
    <location>
        <position position="1"/>
    </location>
</feature>
<comment type="caution">
    <text evidence="5">The sequence shown here is derived from an EMBL/GenBank/DDBJ whole genome shotgun (WGS) entry which is preliminary data.</text>
</comment>
<evidence type="ECO:0000256" key="1">
    <source>
        <dbReference type="ARBA" id="ARBA00022741"/>
    </source>
</evidence>
<evidence type="ECO:0000259" key="4">
    <source>
        <dbReference type="SMART" id="SM00797"/>
    </source>
</evidence>
<reference evidence="5 6" key="1">
    <citation type="submission" date="2020-04" db="EMBL/GenBank/DDBJ databases">
        <authorList>
            <person name="Liu S."/>
        </authorList>
    </citation>
    <scope>NUCLEOTIDE SEQUENCE [LARGE SCALE GENOMIC DNA]</scope>
    <source>
        <strain evidence="5 6">CGMCC 1.15091</strain>
    </source>
</reference>
<dbReference type="PANTHER" id="PTHR43309:SF3">
    <property type="entry name" value="5-OXOPROLINASE SUBUNIT C"/>
    <property type="match status" value="1"/>
</dbReference>
<keyword evidence="1" id="KW-0547">Nucleotide-binding</keyword>